<sequence>MNNPGLVEQVAREGQEADDRVAKGVQEVCPSVSELWVGDVCFRRDEKGVMDRSDPEKDC</sequence>
<organism evidence="1 2">
    <name type="scientific">Jaapia argillacea MUCL 33604</name>
    <dbReference type="NCBI Taxonomy" id="933084"/>
    <lineage>
        <taxon>Eukaryota</taxon>
        <taxon>Fungi</taxon>
        <taxon>Dikarya</taxon>
        <taxon>Basidiomycota</taxon>
        <taxon>Agaricomycotina</taxon>
        <taxon>Agaricomycetes</taxon>
        <taxon>Agaricomycetidae</taxon>
        <taxon>Jaapiales</taxon>
        <taxon>Jaapiaceae</taxon>
        <taxon>Jaapia</taxon>
    </lineage>
</organism>
<dbReference type="HOGENOM" id="CLU_2961099_0_0_1"/>
<gene>
    <name evidence="1" type="ORF">JAAARDRAFT_37017</name>
</gene>
<reference evidence="2" key="1">
    <citation type="journal article" date="2014" name="Proc. Natl. Acad. Sci. U.S.A.">
        <title>Extensive sampling of basidiomycete genomes demonstrates inadequacy of the white-rot/brown-rot paradigm for wood decay fungi.</title>
        <authorList>
            <person name="Riley R."/>
            <person name="Salamov A.A."/>
            <person name="Brown D.W."/>
            <person name="Nagy L.G."/>
            <person name="Floudas D."/>
            <person name="Held B.W."/>
            <person name="Levasseur A."/>
            <person name="Lombard V."/>
            <person name="Morin E."/>
            <person name="Otillar R."/>
            <person name="Lindquist E.A."/>
            <person name="Sun H."/>
            <person name="LaButti K.M."/>
            <person name="Schmutz J."/>
            <person name="Jabbour D."/>
            <person name="Luo H."/>
            <person name="Baker S.E."/>
            <person name="Pisabarro A.G."/>
            <person name="Walton J.D."/>
            <person name="Blanchette R.A."/>
            <person name="Henrissat B."/>
            <person name="Martin F."/>
            <person name="Cullen D."/>
            <person name="Hibbett D.S."/>
            <person name="Grigoriev I.V."/>
        </authorList>
    </citation>
    <scope>NUCLEOTIDE SEQUENCE [LARGE SCALE GENOMIC DNA]</scope>
    <source>
        <strain evidence="2">MUCL 33604</strain>
    </source>
</reference>
<name>A0A067PWG0_9AGAM</name>
<evidence type="ECO:0000313" key="2">
    <source>
        <dbReference type="Proteomes" id="UP000027265"/>
    </source>
</evidence>
<dbReference type="Proteomes" id="UP000027265">
    <property type="component" value="Unassembled WGS sequence"/>
</dbReference>
<protein>
    <submittedName>
        <fullName evidence="1">Uncharacterized protein</fullName>
    </submittedName>
</protein>
<keyword evidence="2" id="KW-1185">Reference proteome</keyword>
<evidence type="ECO:0000313" key="1">
    <source>
        <dbReference type="EMBL" id="KDQ55612.1"/>
    </source>
</evidence>
<proteinExistence type="predicted"/>
<accession>A0A067PWG0</accession>
<dbReference type="InParanoid" id="A0A067PWG0"/>
<dbReference type="EMBL" id="KL197724">
    <property type="protein sequence ID" value="KDQ55612.1"/>
    <property type="molecule type" value="Genomic_DNA"/>
</dbReference>
<dbReference type="AlphaFoldDB" id="A0A067PWG0"/>